<keyword evidence="2" id="KW-1185">Reference proteome</keyword>
<organism evidence="1 2">
    <name type="scientific">Prevotella lacticifex</name>
    <dbReference type="NCBI Taxonomy" id="2854755"/>
    <lineage>
        <taxon>Bacteria</taxon>
        <taxon>Pseudomonadati</taxon>
        <taxon>Bacteroidota</taxon>
        <taxon>Bacteroidia</taxon>
        <taxon>Bacteroidales</taxon>
        <taxon>Prevotellaceae</taxon>
        <taxon>Prevotella</taxon>
    </lineage>
</organism>
<dbReference type="GeneID" id="72466184"/>
<dbReference type="RefSeq" id="WP_223928585.1">
    <property type="nucleotide sequence ID" value="NZ_BPTU01000002.1"/>
</dbReference>
<dbReference type="AlphaFoldDB" id="A0A9R1CBX1"/>
<dbReference type="Proteomes" id="UP000825483">
    <property type="component" value="Unassembled WGS sequence"/>
</dbReference>
<evidence type="ECO:0000313" key="1">
    <source>
        <dbReference type="EMBL" id="GJG59774.1"/>
    </source>
</evidence>
<accession>A0A9R1CBX1</accession>
<gene>
    <name evidence="1" type="ORF">PRLR5076_26250</name>
</gene>
<proteinExistence type="predicted"/>
<name>A0A9R1CBX1_9BACT</name>
<comment type="caution">
    <text evidence="1">The sequence shown here is derived from an EMBL/GenBank/DDBJ whole genome shotgun (WGS) entry which is preliminary data.</text>
</comment>
<dbReference type="EMBL" id="BPUB01000002">
    <property type="protein sequence ID" value="GJG59774.1"/>
    <property type="molecule type" value="Genomic_DNA"/>
</dbReference>
<reference evidence="1" key="1">
    <citation type="journal article" date="2022" name="Int. J. Syst. Evol. Microbiol.">
        <title>Prevotella lacticifex sp. nov., isolated from the rumen of cows.</title>
        <authorList>
            <person name="Shinkai T."/>
            <person name="Ikeyama N."/>
            <person name="Kumagai M."/>
            <person name="Ohmori H."/>
            <person name="Sakamoto M."/>
            <person name="Ohkuma M."/>
            <person name="Mitsumori M."/>
        </authorList>
    </citation>
    <scope>NUCLEOTIDE SEQUENCE</scope>
    <source>
        <strain evidence="1">R5076</strain>
    </source>
</reference>
<sequence>MEHDNHAYSDNTYDALDRITRTTTPGDAWHSAGKSVTKEHITNGASDVKLYTAPMDGENHLVKSGYYAKCTLSGEKTTDEDGHTLTIFTDKLGRKVLERRASDEGNNDTYFVYNDLGQLRFVLSPEYQNDRHKAIFAYEYRYDNRGNVVKKILPQCEYIQYWYDTTDRLIYMQDGRMRTKGLYRFYLYDNLSRIVVEGTCSSCNRGGSVTHTKFNASNAGFLNTGYTFDHNLNLGNPKLEVVNYYDDYSFLNLPLFKNDKALKKATNTSNPTCAKGYVTGTITATNNGDLLLTKVSHPQKVDLK</sequence>
<evidence type="ECO:0000313" key="2">
    <source>
        <dbReference type="Proteomes" id="UP000825483"/>
    </source>
</evidence>
<dbReference type="Gene3D" id="2.180.10.10">
    <property type="entry name" value="RHS repeat-associated core"/>
    <property type="match status" value="1"/>
</dbReference>
<protein>
    <recommendedName>
        <fullName evidence="3">RHS repeat protein</fullName>
    </recommendedName>
</protein>
<evidence type="ECO:0008006" key="3">
    <source>
        <dbReference type="Google" id="ProtNLM"/>
    </source>
</evidence>